<comment type="caution">
    <text evidence="2">The sequence shown here is derived from an EMBL/GenBank/DDBJ whole genome shotgun (WGS) entry which is preliminary data.</text>
</comment>
<protein>
    <submittedName>
        <fullName evidence="2">Beta-ketoacyl synthase chain length factor</fullName>
    </submittedName>
</protein>
<dbReference type="SUPFAM" id="SSF53901">
    <property type="entry name" value="Thiolase-like"/>
    <property type="match status" value="1"/>
</dbReference>
<dbReference type="AlphaFoldDB" id="A0AAV3TZP6"/>
<name>A0AAV3TZP6_9ALTE</name>
<reference evidence="3" key="1">
    <citation type="journal article" date="2019" name="Int. J. Syst. Evol. Microbiol.">
        <title>The Global Catalogue of Microorganisms (GCM) 10K type strain sequencing project: providing services to taxonomists for standard genome sequencing and annotation.</title>
        <authorList>
            <consortium name="The Broad Institute Genomics Platform"/>
            <consortium name="The Broad Institute Genome Sequencing Center for Infectious Disease"/>
            <person name="Wu L."/>
            <person name="Ma J."/>
        </authorList>
    </citation>
    <scope>NUCLEOTIDE SEQUENCE [LARGE SCALE GENOMIC DNA]</scope>
    <source>
        <strain evidence="3">JCM 19134</strain>
    </source>
</reference>
<proteinExistence type="predicted"/>
<dbReference type="Gene3D" id="3.40.47.10">
    <property type="match status" value="1"/>
</dbReference>
<organism evidence="2 3">
    <name type="scientific">Halioxenophilus aromaticivorans</name>
    <dbReference type="NCBI Taxonomy" id="1306992"/>
    <lineage>
        <taxon>Bacteria</taxon>
        <taxon>Pseudomonadati</taxon>
        <taxon>Pseudomonadota</taxon>
        <taxon>Gammaproteobacteria</taxon>
        <taxon>Alteromonadales</taxon>
        <taxon>Alteromonadaceae</taxon>
        <taxon>Halioxenophilus</taxon>
    </lineage>
</organism>
<dbReference type="EMBL" id="BAABLX010000007">
    <property type="protein sequence ID" value="GAA4936126.1"/>
    <property type="molecule type" value="Genomic_DNA"/>
</dbReference>
<dbReference type="RefSeq" id="WP_345418666.1">
    <property type="nucleotide sequence ID" value="NZ_AP031496.1"/>
</dbReference>
<evidence type="ECO:0000259" key="1">
    <source>
        <dbReference type="Pfam" id="PF13723"/>
    </source>
</evidence>
<dbReference type="InterPro" id="IPR016039">
    <property type="entry name" value="Thiolase-like"/>
</dbReference>
<evidence type="ECO:0000313" key="2">
    <source>
        <dbReference type="EMBL" id="GAA4936126.1"/>
    </source>
</evidence>
<feature type="domain" description="Beta-ketoacyl synthase-like N-terminal" evidence="1">
    <location>
        <begin position="34"/>
        <end position="211"/>
    </location>
</feature>
<evidence type="ECO:0000313" key="3">
    <source>
        <dbReference type="Proteomes" id="UP001409585"/>
    </source>
</evidence>
<keyword evidence="3" id="KW-1185">Reference proteome</keyword>
<dbReference type="InterPro" id="IPR014030">
    <property type="entry name" value="Ketoacyl_synth_N"/>
</dbReference>
<sequence>MQVFVHGLGAFGPGFENWRDLQNLLAGHGGNDDALKAPKPAVIPANERRRAPLAVRIAVETASQAIAMSDIPATEAACVFASGLGDTDLTDYMCKVLAGPDKQLSPTKFHNSVHNAAAGYWTIATHCRQPANSIAGLGYSVSIALLEGMVQCITEQRPVLLAFYDTATSQVLSRLFSNEQAFGFAMLISPSDDTGLATRLDAKTVTLAQPKWPTLNTAQLEHLYAANPAAKSLCLAKALTAAPASKLSLPLSQGSALEIDVKPCTAWMAAE</sequence>
<gene>
    <name evidence="2" type="ORF">GCM10025791_12270</name>
</gene>
<dbReference type="Pfam" id="PF13723">
    <property type="entry name" value="Ketoacyl-synt_2"/>
    <property type="match status" value="1"/>
</dbReference>
<accession>A0AAV3TZP6</accession>
<dbReference type="Proteomes" id="UP001409585">
    <property type="component" value="Unassembled WGS sequence"/>
</dbReference>
<dbReference type="GO" id="GO:0016746">
    <property type="term" value="F:acyltransferase activity"/>
    <property type="evidence" value="ECO:0007669"/>
    <property type="project" value="InterPro"/>
</dbReference>